<dbReference type="GO" id="GO:0071013">
    <property type="term" value="C:catalytic step 2 spliceosome"/>
    <property type="evidence" value="ECO:0007669"/>
    <property type="project" value="TreeGrafter"/>
</dbReference>
<protein>
    <submittedName>
        <fullName evidence="8">Pre-mRNA-processing factor 6, putative</fullName>
    </submittedName>
</protein>
<accession>A0A151LBW5</accession>
<dbReference type="GO" id="GO:0000244">
    <property type="term" value="P:spliceosomal tri-snRNP complex assembly"/>
    <property type="evidence" value="ECO:0007669"/>
    <property type="project" value="TreeGrafter"/>
</dbReference>
<gene>
    <name evidence="8" type="ORF">PRSY57_1108700</name>
</gene>
<feature type="domain" description="PRP1 splicing factor N-terminal" evidence="7">
    <location>
        <begin position="35"/>
        <end position="164"/>
    </location>
</feature>
<dbReference type="Proteomes" id="UP000076359">
    <property type="component" value="Unassembled WGS sequence"/>
</dbReference>
<dbReference type="Gene3D" id="1.25.40.10">
    <property type="entry name" value="Tetratricopeptide repeat domain"/>
    <property type="match status" value="4"/>
</dbReference>
<evidence type="ECO:0000256" key="3">
    <source>
        <dbReference type="ARBA" id="ARBA00022737"/>
    </source>
</evidence>
<comment type="caution">
    <text evidence="8">The sequence shown here is derived from an EMBL/GenBank/DDBJ whole genome shotgun (WGS) entry which is preliminary data.</text>
</comment>
<dbReference type="PANTHER" id="PTHR11246:SF1">
    <property type="entry name" value="PRE-MRNA-PROCESSING FACTOR 6"/>
    <property type="match status" value="1"/>
</dbReference>
<reference evidence="8 9" key="1">
    <citation type="journal article" date="2016" name="Nat. Commun.">
        <title>Genomes of cryptic chimpanzee Plasmodium species reveal key evolutionary events leading to human malaria.</title>
        <authorList>
            <person name="Sundararaman S.A."/>
            <person name="Plenderleith L.J."/>
            <person name="Liu W."/>
            <person name="Loy D.E."/>
            <person name="Learn G.H."/>
            <person name="Li Y."/>
            <person name="Shaw K.S."/>
            <person name="Ayouba A."/>
            <person name="Peeters M."/>
            <person name="Speede S."/>
            <person name="Shaw G.M."/>
            <person name="Bushman F.D."/>
            <person name="Brisson D."/>
            <person name="Rayner J.C."/>
            <person name="Sharp P.M."/>
            <person name="Hahn B.H."/>
        </authorList>
    </citation>
    <scope>NUCLEOTIDE SEQUENCE [LARGE SCALE GENOMIC DNA]</scope>
    <source>
        <strain evidence="8 9">SY57</strain>
    </source>
</reference>
<dbReference type="SMART" id="SM00386">
    <property type="entry name" value="HAT"/>
    <property type="match status" value="10"/>
</dbReference>
<dbReference type="InterPro" id="IPR011990">
    <property type="entry name" value="TPR-like_helical_dom_sf"/>
</dbReference>
<dbReference type="GeneID" id="24531678"/>
<dbReference type="FunFam" id="1.25.40.10:FF:000429">
    <property type="entry name" value="Pre-mRNA-processing factor 6, putative"/>
    <property type="match status" value="1"/>
</dbReference>
<feature type="region of interest" description="Disordered" evidence="6">
    <location>
        <begin position="841"/>
        <end position="960"/>
    </location>
</feature>
<feature type="compositionally biased region" description="Basic and acidic residues" evidence="6">
    <location>
        <begin position="55"/>
        <end position="67"/>
    </location>
</feature>
<keyword evidence="5" id="KW-0539">Nucleus</keyword>
<evidence type="ECO:0000256" key="4">
    <source>
        <dbReference type="ARBA" id="ARBA00023187"/>
    </source>
</evidence>
<evidence type="ECO:0000256" key="5">
    <source>
        <dbReference type="ARBA" id="ARBA00023242"/>
    </source>
</evidence>
<feature type="compositionally biased region" description="Basic and acidic residues" evidence="6">
    <location>
        <begin position="1322"/>
        <end position="1358"/>
    </location>
</feature>
<feature type="region of interest" description="Disordered" evidence="6">
    <location>
        <begin position="1289"/>
        <end position="1364"/>
    </location>
</feature>
<comment type="subcellular location">
    <subcellularLocation>
        <location evidence="1">Nucleus</location>
    </subcellularLocation>
</comment>
<dbReference type="EMBL" id="LVLA01000012">
    <property type="protein sequence ID" value="KYN96431.1"/>
    <property type="molecule type" value="Genomic_DNA"/>
</dbReference>
<evidence type="ECO:0000313" key="8">
    <source>
        <dbReference type="EMBL" id="KYN96431.1"/>
    </source>
</evidence>
<name>A0A151LBW5_PLARE</name>
<feature type="compositionally biased region" description="Low complexity" evidence="6">
    <location>
        <begin position="909"/>
        <end position="939"/>
    </location>
</feature>
<feature type="compositionally biased region" description="Basic and acidic residues" evidence="6">
    <location>
        <begin position="1293"/>
        <end position="1305"/>
    </location>
</feature>
<dbReference type="InterPro" id="IPR045075">
    <property type="entry name" value="Syf1-like"/>
</dbReference>
<evidence type="ECO:0000259" key="7">
    <source>
        <dbReference type="Pfam" id="PF06424"/>
    </source>
</evidence>
<keyword evidence="2" id="KW-0507">mRNA processing</keyword>
<evidence type="ECO:0000256" key="1">
    <source>
        <dbReference type="ARBA" id="ARBA00004123"/>
    </source>
</evidence>
<feature type="compositionally biased region" description="Gly residues" evidence="6">
    <location>
        <begin position="41"/>
        <end position="52"/>
    </location>
</feature>
<evidence type="ECO:0000313" key="9">
    <source>
        <dbReference type="Proteomes" id="UP000076359"/>
    </source>
</evidence>
<dbReference type="VEuPathDB" id="PlasmoDB:PRCDC_1108700"/>
<dbReference type="SUPFAM" id="SSF48452">
    <property type="entry name" value="TPR-like"/>
    <property type="match status" value="4"/>
</dbReference>
<sequence length="1364" mass="155756">MDLTSLKNEMTKNIKNDVFKNMSINKVKYEPFGKPPPGYIPGKGRGVTGFSGGVSRDDTTDDKDKNDYSDFNYDEFHGYSESLFKDTEYDEEDKEADEIYDKIDSLMDIRRKSRRENKLKEEISKMRATKPTITQQFGDLKKNLANVTIEEWESIPTVLQYSSKQKQKKVQKNYLPAPDSLIMSRINESNIHLNFNNSASSQSGHKTPIGLGYQSSLGVQTPLGLRTPYGLQNSLSGLKTPLSGLQTPLSGLKTPLSGLKTPLSGLQTPYMRNSSSLFGMDTPLINNNIKSNMSISGLNTPFTLSGYNTPLSASNVSGYNTPLFNNTHKLSLNDLGEARGTVLSVKLDELIDNVEGQTVIDPKGYLTNLNASSLINDADIADINKARSLLKSVISTNPKHGPGWIAAARIEELAQRKDKAKEIIMKGCVVCSKNEDIWLEAVRLEEKLSEVKIILAKAIKHIPTSVKLWLEAYKKEKNVDDKRKVLRKAIECIPNSVKLWKEAISLENENNAYILLKRAVECIPQSIEMWIALARLCTYTEAQKVLNEARKKIPTSAEIWINASQLEEKQGNIKMVDIIIKRCIENLSSKNIIFDRDKWIKFAEECEQSKFTHTCESIIRNTMHIGVETLNKKRIYKQDAQNCIHNKSIHTARALYNEALKIFKTKKSLWLALANLELTHGKRENVDEVLHRAVQSCPHSSVLWLMLAKQKWLNNEIDKAREILAESFIHNQNTEEISLAAIKLERENNEFDRARFLLKKSRVQCNTPKIWMQSVQLERLLRNYKEAKILAQQALKIHKHFDKLYMIAGQIELEMYKYSNDTNINVTSDKTYIKNDYHHTKSDDIKDKNINTKGTTTAKHYTTSDNNNDGNNNTDDGNNNTDDGNNNTDDGNNNNDDGNNNNDDDNNNNDDGNNNNDDGNNNNDDGNNNNGNNNNGNNGSSCTSNNFHNKQNGDNKNKNVNNKKEEFMNISIDPYKNAQNIYEEGLKYCASSINLWLCAIDLQIEKKNYTGARALTEKAKIKIKYLNSFNNNSHILKSKEIIETNEQNYDTQDDEYNNLNKNMDGSKSVNNTASNISKSKNELEKNSSVNNNAYIKIIENYDLLWLKLIEIELCCNNKNLNPIISEALKECPSSGILWSKAIELENKNLQNSKSVSAFNHCGNNAYVILTVAKLFWVNFKIQKARKWFYRVINLNPHFGDGWATFLAFEIDQQNEINQKDIINKCIKAEPNRGYLWNKITKRVENWRLKYPQKLYKYIKDIYPHVLNKKISDPIWNIITDENVDTSFLLTNQENDKEKKDQRNESVEDEKETNNNIEEDPEKDSKEQGKTKSKEKILNEKDTTKNKRKDISTNEEGKDKKKKKK</sequence>
<feature type="compositionally biased region" description="Basic and acidic residues" evidence="6">
    <location>
        <begin position="951"/>
        <end position="960"/>
    </location>
</feature>
<feature type="compositionally biased region" description="Acidic residues" evidence="6">
    <location>
        <begin position="1306"/>
        <end position="1321"/>
    </location>
</feature>
<dbReference type="FunFam" id="1.25.40.10:FF:000256">
    <property type="entry name" value="Probable pre-mRNA splicing factor prp1"/>
    <property type="match status" value="1"/>
</dbReference>
<dbReference type="InterPro" id="IPR010491">
    <property type="entry name" value="PRP1_N"/>
</dbReference>
<dbReference type="RefSeq" id="XP_012763506.2">
    <property type="nucleotide sequence ID" value="XM_012908052.2"/>
</dbReference>
<evidence type="ECO:0000256" key="2">
    <source>
        <dbReference type="ARBA" id="ARBA00022664"/>
    </source>
</evidence>
<dbReference type="KEGG" id="prei:PRSY57_1108700"/>
<dbReference type="InterPro" id="IPR003107">
    <property type="entry name" value="HAT"/>
</dbReference>
<feature type="compositionally biased region" description="Basic and acidic residues" evidence="6">
    <location>
        <begin position="841"/>
        <end position="850"/>
    </location>
</feature>
<organism evidence="8 9">
    <name type="scientific">Plasmodium reichenowi</name>
    <dbReference type="NCBI Taxonomy" id="5854"/>
    <lineage>
        <taxon>Eukaryota</taxon>
        <taxon>Sar</taxon>
        <taxon>Alveolata</taxon>
        <taxon>Apicomplexa</taxon>
        <taxon>Aconoidasida</taxon>
        <taxon>Haemosporida</taxon>
        <taxon>Plasmodiidae</taxon>
        <taxon>Plasmodium</taxon>
        <taxon>Plasmodium (Laverania)</taxon>
    </lineage>
</organism>
<dbReference type="GO" id="GO:0046540">
    <property type="term" value="C:U4/U6 x U5 tri-snRNP complex"/>
    <property type="evidence" value="ECO:0007669"/>
    <property type="project" value="TreeGrafter"/>
</dbReference>
<feature type="compositionally biased region" description="Low complexity" evidence="6">
    <location>
        <begin position="852"/>
        <end position="901"/>
    </location>
</feature>
<dbReference type="VEuPathDB" id="PlasmoDB:PRG01_1107400"/>
<keyword evidence="3" id="KW-0677">Repeat</keyword>
<feature type="region of interest" description="Disordered" evidence="6">
    <location>
        <begin position="30"/>
        <end position="67"/>
    </location>
</feature>
<keyword evidence="4" id="KW-0508">mRNA splicing</keyword>
<evidence type="ECO:0000256" key="6">
    <source>
        <dbReference type="SAM" id="MobiDB-lite"/>
    </source>
</evidence>
<proteinExistence type="predicted"/>
<dbReference type="Pfam" id="PF06424">
    <property type="entry name" value="PRP1_N"/>
    <property type="match status" value="1"/>
</dbReference>
<dbReference type="PANTHER" id="PTHR11246">
    <property type="entry name" value="PRE-MRNA SPLICING FACTOR"/>
    <property type="match status" value="1"/>
</dbReference>